<keyword evidence="2" id="KW-0963">Cytoplasm</keyword>
<dbReference type="PANTHER" id="PTHR22904:SF523">
    <property type="entry name" value="STRESS-INDUCED-PHOSPHOPROTEIN 1"/>
    <property type="match status" value="1"/>
</dbReference>
<feature type="compositionally biased region" description="Pro residues" evidence="8">
    <location>
        <begin position="240"/>
        <end position="252"/>
    </location>
</feature>
<dbReference type="InterPro" id="IPR006636">
    <property type="entry name" value="STI1_HS-bd"/>
</dbReference>
<feature type="repeat" description="TPR" evidence="7">
    <location>
        <begin position="3"/>
        <end position="36"/>
    </location>
</feature>
<dbReference type="InterPro" id="IPR019734">
    <property type="entry name" value="TPR_rpt"/>
</dbReference>
<organism evidence="10 11">
    <name type="scientific">Oikopleura dioica</name>
    <name type="common">Tunicate</name>
    <dbReference type="NCBI Taxonomy" id="34765"/>
    <lineage>
        <taxon>Eukaryota</taxon>
        <taxon>Metazoa</taxon>
        <taxon>Chordata</taxon>
        <taxon>Tunicata</taxon>
        <taxon>Appendicularia</taxon>
        <taxon>Copelata</taxon>
        <taxon>Oikopleuridae</taxon>
        <taxon>Oikopleura</taxon>
    </lineage>
</organism>
<proteinExistence type="predicted"/>
<dbReference type="InterPro" id="IPR013105">
    <property type="entry name" value="TPR_2"/>
</dbReference>
<sequence length="592" mass="66422">MSADALKNEGNELLKKNDLDGAIGKYTEAIALNPTNKVFYSNRSAAFAKKSEYQKAHDDAVKAIELEPTWPKGYSRKGAALVGLNRLEEAKIAYEESLKLDPNNAATKTEVENLKNKLSGPGGSQPMGNPFGGNPAEIFQKLATDPRTKNYMSDPSYLQMLQELSANPSNAMKHMGDPRMQATLQVMFGINLGADDQGNPVVNPTADNKANQEMPKGPKMSFDDMDTDSGPSEPKQSKPEPTPSKSPEPEPVPIDEEKEEAKRAKAAGNEFYKKKDFDNAVKNYKKAVELDPAEMIYVNNLATCYFEMAKTGKIDNYDQCREYALKAVDVGRENRADYKTIAKALKRVAMCYEKEKNFDDAIKWYNKSLSEHREKDTLQIVQKLEKQAKEAKRVAYFDETKAQEAKDKGNEFFKKGAFPDAIKSYEEGLKRTADGDCDMKAKLLSNRAGCYAKLMEFHRAQKDCEEALKFKPDFVKCWIRKGSVLEAQKQLDNALESYRKAIELDPNAKEAQDGMNRVMSLKYAARNDPEQVRARAMNDPEIQAIMGDPSMRMILEQMQQNPQAAMEHMKNPDIAQKIQKLVDCGLISVSSR</sequence>
<dbReference type="PROSITE" id="PS50005">
    <property type="entry name" value="TPR"/>
    <property type="match status" value="5"/>
</dbReference>
<dbReference type="Pfam" id="PF13181">
    <property type="entry name" value="TPR_8"/>
    <property type="match status" value="1"/>
</dbReference>
<dbReference type="Pfam" id="PF17830">
    <property type="entry name" value="STI1-HOP_DP"/>
    <property type="match status" value="2"/>
</dbReference>
<evidence type="ECO:0000256" key="2">
    <source>
        <dbReference type="ARBA" id="ARBA00022490"/>
    </source>
</evidence>
<feature type="repeat" description="TPR" evidence="7">
    <location>
        <begin position="475"/>
        <end position="508"/>
    </location>
</feature>
<dbReference type="Pfam" id="PF07719">
    <property type="entry name" value="TPR_2"/>
    <property type="match status" value="2"/>
</dbReference>
<dbReference type="InterPro" id="IPR011990">
    <property type="entry name" value="TPR-like_helical_dom_sf"/>
</dbReference>
<dbReference type="EMBL" id="OU015568">
    <property type="protein sequence ID" value="CAG5091623.1"/>
    <property type="molecule type" value="Genomic_DNA"/>
</dbReference>
<keyword evidence="11" id="KW-1185">Reference proteome</keyword>
<dbReference type="PROSITE" id="PS50293">
    <property type="entry name" value="TPR_REGION"/>
    <property type="match status" value="1"/>
</dbReference>
<dbReference type="Proteomes" id="UP001158576">
    <property type="component" value="Chromosome PAR"/>
</dbReference>
<dbReference type="Pfam" id="PF13414">
    <property type="entry name" value="TPR_11"/>
    <property type="match status" value="1"/>
</dbReference>
<feature type="domain" description="STI1" evidence="9">
    <location>
        <begin position="539"/>
        <end position="578"/>
    </location>
</feature>
<evidence type="ECO:0000256" key="8">
    <source>
        <dbReference type="SAM" id="MobiDB-lite"/>
    </source>
</evidence>
<dbReference type="SMART" id="SM00727">
    <property type="entry name" value="STI1"/>
    <property type="match status" value="2"/>
</dbReference>
<evidence type="ECO:0000256" key="7">
    <source>
        <dbReference type="PROSITE-ProRule" id="PRU00339"/>
    </source>
</evidence>
<evidence type="ECO:0000256" key="1">
    <source>
        <dbReference type="ARBA" id="ARBA00004496"/>
    </source>
</evidence>
<dbReference type="Pfam" id="PF00515">
    <property type="entry name" value="TPR_1"/>
    <property type="match status" value="1"/>
</dbReference>
<evidence type="ECO:0000256" key="5">
    <source>
        <dbReference type="ARBA" id="ARBA00026193"/>
    </source>
</evidence>
<dbReference type="InterPro" id="IPR041243">
    <property type="entry name" value="STI1/HOP_DP"/>
</dbReference>
<comment type="subcellular location">
    <subcellularLocation>
        <location evidence="1">Cytoplasm</location>
    </subcellularLocation>
</comment>
<reference evidence="10 11" key="1">
    <citation type="submission" date="2021-04" db="EMBL/GenBank/DDBJ databases">
        <authorList>
            <person name="Bliznina A."/>
        </authorList>
    </citation>
    <scope>NUCLEOTIDE SEQUENCE [LARGE SCALE GENOMIC DNA]</scope>
</reference>
<gene>
    <name evidence="10" type="ORF">OKIOD_LOCUS4726</name>
</gene>
<feature type="compositionally biased region" description="Polar residues" evidence="8">
    <location>
        <begin position="200"/>
        <end position="211"/>
    </location>
</feature>
<feature type="region of interest" description="Disordered" evidence="8">
    <location>
        <begin position="195"/>
        <end position="267"/>
    </location>
</feature>
<comment type="function">
    <text evidence="6">Acts as a co-chaperone for HSP90AA1. Mediates the association of the molecular chaperones HSPA8/HSC70 and HSP90.</text>
</comment>
<evidence type="ECO:0000256" key="6">
    <source>
        <dbReference type="ARBA" id="ARBA00045590"/>
    </source>
</evidence>
<evidence type="ECO:0000313" key="10">
    <source>
        <dbReference type="EMBL" id="CAG5091623.1"/>
    </source>
</evidence>
<feature type="repeat" description="TPR" evidence="7">
    <location>
        <begin position="71"/>
        <end position="104"/>
    </location>
</feature>
<evidence type="ECO:0000256" key="3">
    <source>
        <dbReference type="ARBA" id="ARBA00022737"/>
    </source>
</evidence>
<evidence type="ECO:0000259" key="9">
    <source>
        <dbReference type="SMART" id="SM00727"/>
    </source>
</evidence>
<keyword evidence="4 7" id="KW-0802">TPR repeat</keyword>
<dbReference type="Gene3D" id="1.25.40.10">
    <property type="entry name" value="Tetratricopeptide repeat domain"/>
    <property type="match status" value="3"/>
</dbReference>
<dbReference type="Gene3D" id="1.10.260.100">
    <property type="match status" value="2"/>
</dbReference>
<protein>
    <recommendedName>
        <fullName evidence="5">Stress-induced-phosphoprotein 1</fullName>
    </recommendedName>
</protein>
<dbReference type="SUPFAM" id="SSF48452">
    <property type="entry name" value="TPR-like"/>
    <property type="match status" value="3"/>
</dbReference>
<feature type="repeat" description="TPR" evidence="7">
    <location>
        <begin position="342"/>
        <end position="375"/>
    </location>
</feature>
<accession>A0ABN7S6X3</accession>
<evidence type="ECO:0000313" key="11">
    <source>
        <dbReference type="Proteomes" id="UP001158576"/>
    </source>
</evidence>
<evidence type="ECO:0000256" key="4">
    <source>
        <dbReference type="ARBA" id="ARBA00022803"/>
    </source>
</evidence>
<dbReference type="PANTHER" id="PTHR22904">
    <property type="entry name" value="TPR REPEAT CONTAINING PROTEIN"/>
    <property type="match status" value="1"/>
</dbReference>
<keyword evidence="3" id="KW-0677">Repeat</keyword>
<dbReference type="SMART" id="SM00028">
    <property type="entry name" value="TPR"/>
    <property type="match status" value="9"/>
</dbReference>
<feature type="domain" description="STI1" evidence="9">
    <location>
        <begin position="135"/>
        <end position="174"/>
    </location>
</feature>
<name>A0ABN7S6X3_OIKDI</name>
<feature type="repeat" description="TPR" evidence="7">
    <location>
        <begin position="261"/>
        <end position="294"/>
    </location>
</feature>